<dbReference type="InterPro" id="IPR034686">
    <property type="entry name" value="Terpene_cyclase-like_2"/>
</dbReference>
<dbReference type="PANTHER" id="PTHR35201:SF4">
    <property type="entry name" value="BETA-PINACENE SYNTHASE-RELATED"/>
    <property type="match status" value="1"/>
</dbReference>
<dbReference type="RefSeq" id="WP_007467656.1">
    <property type="nucleotide sequence ID" value="NZ_KI391954.1"/>
</dbReference>
<dbReference type="OrthoDB" id="4183143at2"/>
<dbReference type="Pfam" id="PF19086">
    <property type="entry name" value="Terpene_syn_C_2"/>
    <property type="match status" value="1"/>
</dbReference>
<dbReference type="InterPro" id="IPR008949">
    <property type="entry name" value="Isoprenoid_synthase_dom_sf"/>
</dbReference>
<evidence type="ECO:0000313" key="3">
    <source>
        <dbReference type="EMBL" id="EFV14552.1"/>
    </source>
</evidence>
<evidence type="ECO:0000313" key="4">
    <source>
        <dbReference type="Proteomes" id="UP000004816"/>
    </source>
</evidence>
<dbReference type="EC" id="4.2.3.-" evidence="2"/>
<reference evidence="3 4" key="1">
    <citation type="journal article" date="2011" name="Stand. Genomic Sci.">
        <title>High quality draft genome sequence of Segniliparus rugosus CDC 945(T)= (ATCC BAA-974(T)).</title>
        <authorList>
            <person name="Earl A.M."/>
            <person name="Desjardins C.A."/>
            <person name="Fitzgerald M.G."/>
            <person name="Arachchi H.M."/>
            <person name="Zeng Q."/>
            <person name="Mehta T."/>
            <person name="Griggs A."/>
            <person name="Birren B.W."/>
            <person name="Toney N.C."/>
            <person name="Carr J."/>
            <person name="Posey J."/>
            <person name="Butler W.R."/>
        </authorList>
    </citation>
    <scope>NUCLEOTIDE SEQUENCE [LARGE SCALE GENOMIC DNA]</scope>
    <source>
        <strain evidence="4">ATCC BAA-974 / DSM 45345 / CCUG 50838 / CIP 108380 / JCM 13579 / CDC 945</strain>
    </source>
</reference>
<evidence type="ECO:0000256" key="1">
    <source>
        <dbReference type="ARBA" id="ARBA00023239"/>
    </source>
</evidence>
<keyword evidence="2" id="KW-0460">Magnesium</keyword>
<keyword evidence="2" id="KW-0479">Metal-binding</keyword>
<dbReference type="PANTHER" id="PTHR35201">
    <property type="entry name" value="TERPENE SYNTHASE"/>
    <property type="match status" value="1"/>
</dbReference>
<dbReference type="STRING" id="679197.HMPREF9336_00582"/>
<comment type="caution">
    <text evidence="3">The sequence shown here is derived from an EMBL/GenBank/DDBJ whole genome shotgun (WGS) entry which is preliminary data.</text>
</comment>
<dbReference type="eggNOG" id="ENOG50344VS">
    <property type="taxonomic scope" value="Bacteria"/>
</dbReference>
<dbReference type="GO" id="GO:0046872">
    <property type="term" value="F:metal ion binding"/>
    <property type="evidence" value="ECO:0007669"/>
    <property type="project" value="UniProtKB-KW"/>
</dbReference>
<dbReference type="Proteomes" id="UP000004816">
    <property type="component" value="Unassembled WGS sequence"/>
</dbReference>
<dbReference type="AlphaFoldDB" id="E5XM62"/>
<dbReference type="HOGENOM" id="CLU_733397_0_0_11"/>
<keyword evidence="4" id="KW-1185">Reference proteome</keyword>
<dbReference type="GO" id="GO:0010333">
    <property type="term" value="F:terpene synthase activity"/>
    <property type="evidence" value="ECO:0007669"/>
    <property type="project" value="InterPro"/>
</dbReference>
<sequence>MPTSRNVAAISAPPEHLLGNSDTWPLRVTFDELRVRLPSARLHPAADEQDVRGARFCQLHLAALFETEDAFADFTGARHHHAALYGLPLALPDRIGPICDMLQLMFVVDDILDSATMEKRSAANFRADMAALLKGFSLEGDGPARRVAQAMSHVIGELLATGMSQRHVDCLLADMAAHAESCLRENTSKLHDEINDIDSYRRTHASVGGVPVVLRLLEYSLGVDIGAEQQESTLLRDISQVVNWHMMHVNSLFSFRKEMFEENNATNLVLVLARRQGMSVQAAADAVCDEIRATEAAYYRLRDEAFDHPFSDQEAVRRYLIGLDYLLSGTIAFHAVNPRYHGVAGLWLAEEPVAATMHIYPDRTVFTPASRHASEGR</sequence>
<keyword evidence="1 2" id="KW-0456">Lyase</keyword>
<comment type="similarity">
    <text evidence="2">Belongs to the terpene synthase family.</text>
</comment>
<proteinExistence type="inferred from homology"/>
<evidence type="ECO:0000256" key="2">
    <source>
        <dbReference type="RuleBase" id="RU366034"/>
    </source>
</evidence>
<dbReference type="SUPFAM" id="SSF48576">
    <property type="entry name" value="Terpenoid synthases"/>
    <property type="match status" value="1"/>
</dbReference>
<comment type="cofactor">
    <cofactor evidence="2">
        <name>Mg(2+)</name>
        <dbReference type="ChEBI" id="CHEBI:18420"/>
    </cofactor>
</comment>
<name>E5XM62_SEGRC</name>
<gene>
    <name evidence="3" type="ORF">HMPREF9336_00582</name>
</gene>
<dbReference type="EMBL" id="ACZI02000003">
    <property type="protein sequence ID" value="EFV14552.1"/>
    <property type="molecule type" value="Genomic_DNA"/>
</dbReference>
<dbReference type="Gene3D" id="1.10.600.10">
    <property type="entry name" value="Farnesyl Diphosphate Synthase"/>
    <property type="match status" value="1"/>
</dbReference>
<organism evidence="3 4">
    <name type="scientific">Segniliparus rugosus (strain ATCC BAA-974 / DSM 45345 / CCUG 50838 / CIP 108380 / JCM 13579 / CDC 945)</name>
    <dbReference type="NCBI Taxonomy" id="679197"/>
    <lineage>
        <taxon>Bacteria</taxon>
        <taxon>Bacillati</taxon>
        <taxon>Actinomycetota</taxon>
        <taxon>Actinomycetes</taxon>
        <taxon>Mycobacteriales</taxon>
        <taxon>Segniliparaceae</taxon>
        <taxon>Segniliparus</taxon>
    </lineage>
</organism>
<accession>E5XM62</accession>
<protein>
    <recommendedName>
        <fullName evidence="2">Terpene synthase</fullName>
        <ecNumber evidence="2">4.2.3.-</ecNumber>
    </recommendedName>
</protein>